<evidence type="ECO:0000256" key="2">
    <source>
        <dbReference type="SAM" id="MobiDB-lite"/>
    </source>
</evidence>
<evidence type="ECO:0000256" key="1">
    <source>
        <dbReference type="SAM" id="Coils"/>
    </source>
</evidence>
<keyword evidence="3" id="KW-0812">Transmembrane</keyword>
<feature type="transmembrane region" description="Helical" evidence="3">
    <location>
        <begin position="178"/>
        <end position="201"/>
    </location>
</feature>
<feature type="coiled-coil region" evidence="1">
    <location>
        <begin position="260"/>
        <end position="312"/>
    </location>
</feature>
<accession>A0ABN8LZP3</accession>
<keyword evidence="5" id="KW-1185">Reference proteome</keyword>
<sequence>MPGYKRTQCTEKSSSPCYHSYSRLRNREQKPFELDSASYILFKRAGLTSGVTFTMPYKIHPSRRTWTLEETKIPQRAWTLEETQIPHRPNSARRAPPRRDIRGAVIVNPSFQRSNEPVLEENMEPQMMEAPMPRAPSGHHRVAIKRENINLVRECEWDVKSLKDDNDGRIKTTLSKPLTLILGFVCLTSLASLLLTLLVVFGSVGTGNCPCARNKVAGSTGAMKSVDEERTVDVSGNLTSLDKKLEGKILEVEQRYDFKVKELLDKLSELRLTIQQQKINAEKKELSQDQQEKNLTERLASTRLELESLKAQLSWDVTRLWNTTNSTRTQLNHLEGVWIIVNASSARISNLTKKTDDGFERLSRNMNASNETLDELLLSLQALKLQIKNESETVWFRFNQSTKSFVTLKSSLESLKENVSYRSQKLESRIKMEEQKSNDTSYLTQQHHTKLQNLKEMLNSTRQATKEASLRHLTALWSVGNNTKKELYKVWIAVNKSQTELEEKLLKTKHNFTEELRQAKAVLESSDATLFASLTNVNASLAEKIKNASKMAGPIGPPGFNGSRGPPGQAGSRGEQGPKGAGDFSACHYKRDQETKTEGSDQIVVAIAESNGKRLLGVTCSTNSAEEYNLFSILDGSVRRYSCICKGTSTLFPIRSGEQMTCYMNYWECPLTT</sequence>
<dbReference type="Gene3D" id="1.20.5.320">
    <property type="entry name" value="6-Phosphogluconate Dehydrogenase, domain 3"/>
    <property type="match status" value="1"/>
</dbReference>
<keyword evidence="1" id="KW-0175">Coiled coil</keyword>
<proteinExistence type="predicted"/>
<feature type="region of interest" description="Disordered" evidence="2">
    <location>
        <begin position="552"/>
        <end position="584"/>
    </location>
</feature>
<evidence type="ECO:0000313" key="5">
    <source>
        <dbReference type="Proteomes" id="UP001159427"/>
    </source>
</evidence>
<keyword evidence="3" id="KW-1133">Transmembrane helix</keyword>
<dbReference type="Proteomes" id="UP001159427">
    <property type="component" value="Unassembled WGS sequence"/>
</dbReference>
<name>A0ABN8LZP3_9CNID</name>
<comment type="caution">
    <text evidence="4">The sequence shown here is derived from an EMBL/GenBank/DDBJ whole genome shotgun (WGS) entry which is preliminary data.</text>
</comment>
<feature type="coiled-coil region" evidence="1">
    <location>
        <begin position="366"/>
        <end position="393"/>
    </location>
</feature>
<dbReference type="EMBL" id="CALNXI010000169">
    <property type="protein sequence ID" value="CAH3021099.1"/>
    <property type="molecule type" value="Genomic_DNA"/>
</dbReference>
<organism evidence="4 5">
    <name type="scientific">Porites evermanni</name>
    <dbReference type="NCBI Taxonomy" id="104178"/>
    <lineage>
        <taxon>Eukaryota</taxon>
        <taxon>Metazoa</taxon>
        <taxon>Cnidaria</taxon>
        <taxon>Anthozoa</taxon>
        <taxon>Hexacorallia</taxon>
        <taxon>Scleractinia</taxon>
        <taxon>Fungiina</taxon>
        <taxon>Poritidae</taxon>
        <taxon>Porites</taxon>
    </lineage>
</organism>
<evidence type="ECO:0000313" key="4">
    <source>
        <dbReference type="EMBL" id="CAH3021099.1"/>
    </source>
</evidence>
<protein>
    <submittedName>
        <fullName evidence="4">Uncharacterized protein</fullName>
    </submittedName>
</protein>
<evidence type="ECO:0000256" key="3">
    <source>
        <dbReference type="SAM" id="Phobius"/>
    </source>
</evidence>
<gene>
    <name evidence="4" type="ORF">PEVE_00009876</name>
</gene>
<reference evidence="4 5" key="1">
    <citation type="submission" date="2022-05" db="EMBL/GenBank/DDBJ databases">
        <authorList>
            <consortium name="Genoscope - CEA"/>
            <person name="William W."/>
        </authorList>
    </citation>
    <scope>NUCLEOTIDE SEQUENCE [LARGE SCALE GENOMIC DNA]</scope>
</reference>
<keyword evidence="3" id="KW-0472">Membrane</keyword>